<protein>
    <submittedName>
        <fullName evidence="2">Exopolyphosphatase-related protein</fullName>
    </submittedName>
</protein>
<gene>
    <name evidence="2" type="ORF">UX10_C0014G0007</name>
</gene>
<dbReference type="Gene3D" id="3.90.1640.10">
    <property type="entry name" value="inorganic pyrophosphatase (n-terminal core)"/>
    <property type="match status" value="2"/>
</dbReference>
<name>A0A0G1MGK5_9BACT</name>
<organism evidence="2 3">
    <name type="scientific">Candidatus Magasanikbacteria bacterium GW2011_GWA2_45_39</name>
    <dbReference type="NCBI Taxonomy" id="1619041"/>
    <lineage>
        <taxon>Bacteria</taxon>
        <taxon>Candidatus Magasanikiibacteriota</taxon>
    </lineage>
</organism>
<dbReference type="PANTHER" id="PTHR47618">
    <property type="entry name" value="BIFUNCTIONAL OLIGORIBONUCLEASE AND PAP PHOSPHATASE NRNA"/>
    <property type="match status" value="1"/>
</dbReference>
<evidence type="ECO:0000259" key="1">
    <source>
        <dbReference type="Pfam" id="PF01368"/>
    </source>
</evidence>
<evidence type="ECO:0000313" key="2">
    <source>
        <dbReference type="EMBL" id="KKU07197.1"/>
    </source>
</evidence>
<dbReference type="SUPFAM" id="SSF64182">
    <property type="entry name" value="DHH phosphoesterases"/>
    <property type="match status" value="1"/>
</dbReference>
<dbReference type="Pfam" id="PF01368">
    <property type="entry name" value="DHH"/>
    <property type="match status" value="1"/>
</dbReference>
<comment type="caution">
    <text evidence="2">The sequence shown here is derived from an EMBL/GenBank/DDBJ whole genome shotgun (WGS) entry which is preliminary data.</text>
</comment>
<dbReference type="InterPro" id="IPR001667">
    <property type="entry name" value="DDH_dom"/>
</dbReference>
<dbReference type="PANTHER" id="PTHR47618:SF1">
    <property type="entry name" value="BIFUNCTIONAL OLIGORIBONUCLEASE AND PAP PHOSPHATASE NRNA"/>
    <property type="match status" value="1"/>
</dbReference>
<evidence type="ECO:0000313" key="3">
    <source>
        <dbReference type="Proteomes" id="UP000033999"/>
    </source>
</evidence>
<dbReference type="AlphaFoldDB" id="A0A0G1MGK5"/>
<dbReference type="InterPro" id="IPR038763">
    <property type="entry name" value="DHH_sf"/>
</dbReference>
<dbReference type="Proteomes" id="UP000033999">
    <property type="component" value="Unassembled WGS sequence"/>
</dbReference>
<dbReference type="Gene3D" id="3.10.310.30">
    <property type="match status" value="1"/>
</dbReference>
<reference evidence="2 3" key="1">
    <citation type="journal article" date="2015" name="Nature">
        <title>rRNA introns, odd ribosomes, and small enigmatic genomes across a large radiation of phyla.</title>
        <authorList>
            <person name="Brown C.T."/>
            <person name="Hug L.A."/>
            <person name="Thomas B.C."/>
            <person name="Sharon I."/>
            <person name="Castelle C.J."/>
            <person name="Singh A."/>
            <person name="Wilkins M.J."/>
            <person name="Williams K.H."/>
            <person name="Banfield J.F."/>
        </authorList>
    </citation>
    <scope>NUCLEOTIDE SEQUENCE [LARGE SCALE GENOMIC DNA]</scope>
</reference>
<proteinExistence type="predicted"/>
<sequence>MAFAINQQIQDLIAKSHHMLITFRSNGGGDALGAALGLYLFLKKKGGRVDIVSDGVRIPPSLHFLPSYADIKTELPPLQKFIIKVDIARTKLESLSYDVKDDTLSIFLTPKVGMFSREQIATAASGLKYDLIITIDTPDREAFGHVFSNNTDLFYKTPVINIDHHASNEHYGQINVVDMSASSTAEIVVRLMEELDSTAIDKDIATALLTGMIANTKSFKTARVTPSTLQTASRLMKLGADRDGIVERLYRSKSLATLKLWGVALGRLQHEPSLGLLWLALGAEDFVQTQTTPEQLPDIIDEILMNAPEARMILLLYQDPHMLTHYSAHFRVFTGADARLIAKQFNPQGSAHVVSFTMPAASLLDAVKTVKEGIANFVTTESK</sequence>
<feature type="domain" description="DDH" evidence="1">
    <location>
        <begin position="21"/>
        <end position="212"/>
    </location>
</feature>
<dbReference type="EMBL" id="LCKX01000014">
    <property type="protein sequence ID" value="KKU07197.1"/>
    <property type="molecule type" value="Genomic_DNA"/>
</dbReference>
<accession>A0A0G1MGK5</accession>
<dbReference type="InterPro" id="IPR051319">
    <property type="entry name" value="Oligoribo/pAp-PDE_c-di-AMP_PDE"/>
</dbReference>